<dbReference type="Gene3D" id="3.20.10.10">
    <property type="entry name" value="D-amino Acid Aminotransferase, subunit A, domain 2"/>
    <property type="match status" value="1"/>
</dbReference>
<keyword evidence="10" id="KW-0032">Aminotransferase</keyword>
<gene>
    <name evidence="10" type="ORF">HNP33_002925</name>
</gene>
<sequence length="308" mass="33462">MTLPTPPAASSLDGGCAFADGAYVPLSEAKVSLFDWGFTRSDVTYDVVGVWQGAFFRLDAHIERFFASMQALRMQITYDKAQVRAILHGCVRAAGLQSAYVGMVCTRGVAPKGVRDPRLAENRFYAYALPYVWIASPEKQKQGLDLHISQRVRIAPESVDPTVKNYHWLDLVQSLFDAYDGGHDTSCVVDGAGHIAEGPGFNLFMVKDGVVSTPARGVLMGISRQTALELCQRLGITAHAQPVTQQALRTADEVFITSTAGGVMPISKIDGVALTGLPGPGPVTQRLQEAYWAMHDEAAYRDPVDYSH</sequence>
<dbReference type="GO" id="GO:0004084">
    <property type="term" value="F:branched-chain-amino-acid transaminase activity"/>
    <property type="evidence" value="ECO:0007669"/>
    <property type="project" value="UniProtKB-EC"/>
</dbReference>
<evidence type="ECO:0000256" key="3">
    <source>
        <dbReference type="ARBA" id="ARBA00004931"/>
    </source>
</evidence>
<dbReference type="InterPro" id="IPR043131">
    <property type="entry name" value="BCAT-like_N"/>
</dbReference>
<comment type="catalytic activity">
    <reaction evidence="9">
        <text>L-leucine + 2-oxoglutarate = 4-methyl-2-oxopentanoate + L-glutamate</text>
        <dbReference type="Rhea" id="RHEA:18321"/>
        <dbReference type="ChEBI" id="CHEBI:16810"/>
        <dbReference type="ChEBI" id="CHEBI:17865"/>
        <dbReference type="ChEBI" id="CHEBI:29985"/>
        <dbReference type="ChEBI" id="CHEBI:57427"/>
        <dbReference type="EC" id="2.6.1.42"/>
    </reaction>
</comment>
<evidence type="ECO:0000256" key="7">
    <source>
        <dbReference type="ARBA" id="ARBA00048212"/>
    </source>
</evidence>
<evidence type="ECO:0000313" key="10">
    <source>
        <dbReference type="EMBL" id="MBB6578823.1"/>
    </source>
</evidence>
<comment type="similarity">
    <text evidence="5">Belongs to the class-IV pyridoxal-phosphate-dependent aminotransferase family.</text>
</comment>
<comment type="catalytic activity">
    <reaction evidence="7">
        <text>L-valine + 2-oxoglutarate = 3-methyl-2-oxobutanoate + L-glutamate</text>
        <dbReference type="Rhea" id="RHEA:24813"/>
        <dbReference type="ChEBI" id="CHEBI:11851"/>
        <dbReference type="ChEBI" id="CHEBI:16810"/>
        <dbReference type="ChEBI" id="CHEBI:29985"/>
        <dbReference type="ChEBI" id="CHEBI:57762"/>
        <dbReference type="EC" id="2.6.1.42"/>
    </reaction>
</comment>
<dbReference type="Gene3D" id="3.30.470.10">
    <property type="match status" value="1"/>
</dbReference>
<dbReference type="PANTHER" id="PTHR42743">
    <property type="entry name" value="AMINO-ACID AMINOTRANSFERASE"/>
    <property type="match status" value="1"/>
</dbReference>
<comment type="function">
    <text evidence="1">Acts on leucine, isoleucine and valine.</text>
</comment>
<evidence type="ECO:0000256" key="4">
    <source>
        <dbReference type="ARBA" id="ARBA00005072"/>
    </source>
</evidence>
<dbReference type="SUPFAM" id="SSF56752">
    <property type="entry name" value="D-aminoacid aminotransferase-like PLP-dependent enzymes"/>
    <property type="match status" value="1"/>
</dbReference>
<keyword evidence="10" id="KW-0808">Transferase</keyword>
<evidence type="ECO:0000256" key="9">
    <source>
        <dbReference type="ARBA" id="ARBA00049229"/>
    </source>
</evidence>
<dbReference type="InterPro" id="IPR036038">
    <property type="entry name" value="Aminotransferase-like"/>
</dbReference>
<evidence type="ECO:0000256" key="2">
    <source>
        <dbReference type="ARBA" id="ARBA00004824"/>
    </source>
</evidence>
<dbReference type="InterPro" id="IPR050571">
    <property type="entry name" value="Class-IV_PLP-Dep_Aminotrnsfr"/>
</dbReference>
<organism evidence="10 11">
    <name type="scientific">Comamonas odontotermitis</name>
    <dbReference type="NCBI Taxonomy" id="379895"/>
    <lineage>
        <taxon>Bacteria</taxon>
        <taxon>Pseudomonadati</taxon>
        <taxon>Pseudomonadota</taxon>
        <taxon>Betaproteobacteria</taxon>
        <taxon>Burkholderiales</taxon>
        <taxon>Comamonadaceae</taxon>
        <taxon>Comamonas</taxon>
    </lineage>
</organism>
<evidence type="ECO:0000256" key="6">
    <source>
        <dbReference type="ARBA" id="ARBA00013053"/>
    </source>
</evidence>
<dbReference type="Proteomes" id="UP000562492">
    <property type="component" value="Unassembled WGS sequence"/>
</dbReference>
<evidence type="ECO:0000313" key="11">
    <source>
        <dbReference type="Proteomes" id="UP000562492"/>
    </source>
</evidence>
<dbReference type="InterPro" id="IPR043132">
    <property type="entry name" value="BCAT-like_C"/>
</dbReference>
<dbReference type="PANTHER" id="PTHR42743:SF11">
    <property type="entry name" value="AMINODEOXYCHORISMATE LYASE"/>
    <property type="match status" value="1"/>
</dbReference>
<dbReference type="InterPro" id="IPR001544">
    <property type="entry name" value="Aminotrans_IV"/>
</dbReference>
<proteinExistence type="inferred from homology"/>
<accession>A0ABR6RI27</accession>
<dbReference type="EC" id="2.6.1.42" evidence="6"/>
<dbReference type="EMBL" id="JACHKZ010000019">
    <property type="protein sequence ID" value="MBB6578823.1"/>
    <property type="molecule type" value="Genomic_DNA"/>
</dbReference>
<comment type="pathway">
    <text evidence="2">Amino-acid biosynthesis; L-isoleucine biosynthesis; L-isoleucine from 2-oxobutanoate: step 4/4.</text>
</comment>
<reference evidence="10 11" key="1">
    <citation type="submission" date="2020-08" db="EMBL/GenBank/DDBJ databases">
        <title>Functional genomics of gut bacteria from endangered species of beetles.</title>
        <authorList>
            <person name="Carlos-Shanley C."/>
        </authorList>
    </citation>
    <scope>NUCLEOTIDE SEQUENCE [LARGE SCALE GENOMIC DNA]</scope>
    <source>
        <strain evidence="10 11">S00124</strain>
    </source>
</reference>
<evidence type="ECO:0000256" key="1">
    <source>
        <dbReference type="ARBA" id="ARBA00003109"/>
    </source>
</evidence>
<comment type="catalytic activity">
    <reaction evidence="8">
        <text>L-isoleucine + 2-oxoglutarate = (S)-3-methyl-2-oxopentanoate + L-glutamate</text>
        <dbReference type="Rhea" id="RHEA:24801"/>
        <dbReference type="ChEBI" id="CHEBI:16810"/>
        <dbReference type="ChEBI" id="CHEBI:29985"/>
        <dbReference type="ChEBI" id="CHEBI:35146"/>
        <dbReference type="ChEBI" id="CHEBI:58045"/>
        <dbReference type="EC" id="2.6.1.42"/>
    </reaction>
</comment>
<dbReference type="Pfam" id="PF01063">
    <property type="entry name" value="Aminotran_4"/>
    <property type="match status" value="1"/>
</dbReference>
<comment type="pathway">
    <text evidence="3">Amino-acid biosynthesis; L-valine biosynthesis; L-valine from pyruvate: step 4/4.</text>
</comment>
<evidence type="ECO:0000256" key="5">
    <source>
        <dbReference type="ARBA" id="ARBA00009320"/>
    </source>
</evidence>
<dbReference type="RefSeq" id="WP_184709641.1">
    <property type="nucleotide sequence ID" value="NZ_JACHKZ010000019.1"/>
</dbReference>
<protein>
    <recommendedName>
        <fullName evidence="6">branched-chain-amino-acid transaminase</fullName>
        <ecNumber evidence="6">2.6.1.42</ecNumber>
    </recommendedName>
</protein>
<keyword evidence="11" id="KW-1185">Reference proteome</keyword>
<name>A0ABR6RI27_9BURK</name>
<evidence type="ECO:0000256" key="8">
    <source>
        <dbReference type="ARBA" id="ARBA00048798"/>
    </source>
</evidence>
<comment type="caution">
    <text evidence="10">The sequence shown here is derived from an EMBL/GenBank/DDBJ whole genome shotgun (WGS) entry which is preliminary data.</text>
</comment>
<comment type="pathway">
    <text evidence="4">Amino-acid biosynthesis; L-leucine biosynthesis; L-leucine from 3-methyl-2-oxobutanoate: step 4/4.</text>
</comment>